<evidence type="ECO:0000256" key="1">
    <source>
        <dbReference type="SAM" id="Phobius"/>
    </source>
</evidence>
<dbReference type="Proteomes" id="UP000070371">
    <property type="component" value="Chromosome"/>
</dbReference>
<feature type="chain" id="PRO_5040856634" evidence="2">
    <location>
        <begin position="25"/>
        <end position="657"/>
    </location>
</feature>
<organism evidence="3 4">
    <name type="scientific">Falsihalocynthiibacter arcticus</name>
    <dbReference type="NCBI Taxonomy" id="1579316"/>
    <lineage>
        <taxon>Bacteria</taxon>
        <taxon>Pseudomonadati</taxon>
        <taxon>Pseudomonadota</taxon>
        <taxon>Alphaproteobacteria</taxon>
        <taxon>Rhodobacterales</taxon>
        <taxon>Roseobacteraceae</taxon>
        <taxon>Falsihalocynthiibacter</taxon>
    </lineage>
</organism>
<name>A0A126UWK9_9RHOB</name>
<reference evidence="3" key="1">
    <citation type="submission" date="2016-02" db="EMBL/GenBank/DDBJ databases">
        <title>Complete genome sequence of Halocynthiibacter arcticus PAMC 20958t from arctic marine sediment.</title>
        <authorList>
            <person name="Lee Y.M."/>
            <person name="Baek K."/>
            <person name="Lee H.K."/>
            <person name="Shin S.C."/>
        </authorList>
    </citation>
    <scope>NUCLEOTIDE SEQUENCE [LARGE SCALE GENOMIC DNA]</scope>
    <source>
        <strain evidence="3">PAMC 20958</strain>
    </source>
</reference>
<keyword evidence="4" id="KW-1185">Reference proteome</keyword>
<keyword evidence="1" id="KW-0812">Transmembrane</keyword>
<dbReference type="Gene3D" id="2.60.120.260">
    <property type="entry name" value="Galactose-binding domain-like"/>
    <property type="match status" value="2"/>
</dbReference>
<keyword evidence="1" id="KW-1133">Transmembrane helix</keyword>
<feature type="signal peptide" evidence="2">
    <location>
        <begin position="1"/>
        <end position="24"/>
    </location>
</feature>
<dbReference type="UniPathway" id="UPA00694"/>
<keyword evidence="1" id="KW-0472">Membrane</keyword>
<sequence>MLMYMKNSLLLTASFCLLSLGAYAQTAQNSGTEPVAPSLNLEAEGVLIRQTSLRDLGFKDGVAFRQLSGETTVYFPVLNSRPIRAGQLMLDVSHGATNNVERYLQVSVGDRIASSTGLPVEGGNLSLLIDIQPQDVSGGFVAVKFAYSGAFSDYICVDERASGDFLQVSPDSGLSLDLNSADISTPREFNSFRPSQVYIQLPESNSQAGLAGAIRGATLFGAETGAVSFVTTPEPVGSQVWETGAIALEVTTSGPASEMEVLNTGPQPELLVRGTDPQLGLWQLSTIWSGLTGAKTSVTQAIDTPSSDANTLSFASLGADLQAQQVISSSQFQIPFQSSDFPAGKTVGGVELVVAAALDPEGHGATASVYLNDVLLGNYPLDKGRPEYLKFAVPSGLVSRDNLLRISIQRQASGGECRFKPQGYPVQVLPGSKLTLIDTDDTGDNFFELRQAFTGGVQVVVGADIEQTYAELMPWLGGVAGSMIPDQAPIIPRNTLADIDASTPFMIVSNANPSDANPLITLDKGRIEIRDRDGNIMFDGEALSRLGIAQIVSRNGVHGLWLRPGEGEAPALSADMPLVLDRGNLALIGAEGVIVATSTSGNSLLEVVYPDQTNWVQILNQYRPWIVGGLWIILTLLVLIVFQKLYRSRRSPPSSEA</sequence>
<gene>
    <name evidence="3" type="ORF">RC74_03530</name>
</gene>
<evidence type="ECO:0000313" key="3">
    <source>
        <dbReference type="EMBL" id="AML50462.1"/>
    </source>
</evidence>
<dbReference type="OrthoDB" id="7315676at2"/>
<keyword evidence="2" id="KW-0732">Signal</keyword>
<accession>A0A126UWK9</accession>
<evidence type="ECO:0000313" key="4">
    <source>
        <dbReference type="Proteomes" id="UP000070371"/>
    </source>
</evidence>
<proteinExistence type="predicted"/>
<dbReference type="AlphaFoldDB" id="A0A126UWK9"/>
<protein>
    <submittedName>
        <fullName evidence="3">Uncharacterized protein</fullName>
    </submittedName>
</protein>
<dbReference type="KEGG" id="hat:RC74_03530"/>
<dbReference type="EMBL" id="CP014327">
    <property type="protein sequence ID" value="AML50462.1"/>
    <property type="molecule type" value="Genomic_DNA"/>
</dbReference>
<evidence type="ECO:0000256" key="2">
    <source>
        <dbReference type="SAM" id="SignalP"/>
    </source>
</evidence>
<feature type="transmembrane region" description="Helical" evidence="1">
    <location>
        <begin position="622"/>
        <end position="642"/>
    </location>
</feature>
<dbReference type="STRING" id="1579316.RC74_03530"/>